<dbReference type="InterPro" id="IPR001138">
    <property type="entry name" value="Zn2Cys6_DnaBD"/>
</dbReference>
<reference evidence="4 5" key="1">
    <citation type="journal article" date="2012" name="PLoS Pathog.">
        <title>Diverse lifestyles and strategies of plant pathogenesis encoded in the genomes of eighteen Dothideomycetes fungi.</title>
        <authorList>
            <person name="Ohm R.A."/>
            <person name="Feau N."/>
            <person name="Henrissat B."/>
            <person name="Schoch C.L."/>
            <person name="Horwitz B.A."/>
            <person name="Barry K.W."/>
            <person name="Condon B.J."/>
            <person name="Copeland A.C."/>
            <person name="Dhillon B."/>
            <person name="Glaser F."/>
            <person name="Hesse C.N."/>
            <person name="Kosti I."/>
            <person name="LaButti K."/>
            <person name="Lindquist E.A."/>
            <person name="Lucas S."/>
            <person name="Salamov A.A."/>
            <person name="Bradshaw R.E."/>
            <person name="Ciuffetti L."/>
            <person name="Hamelin R.C."/>
            <person name="Kema G.H.J."/>
            <person name="Lawrence C."/>
            <person name="Scott J.A."/>
            <person name="Spatafora J.W."/>
            <person name="Turgeon B.G."/>
            <person name="de Wit P.J.G.M."/>
            <person name="Zhong S."/>
            <person name="Goodwin S.B."/>
            <person name="Grigoriev I.V."/>
        </authorList>
    </citation>
    <scope>NUCLEOTIDE SEQUENCE [LARGE SCALE GENOMIC DNA]</scope>
    <source>
        <strain evidence="4 5">UAMH 10762</strain>
    </source>
</reference>
<evidence type="ECO:0000256" key="2">
    <source>
        <dbReference type="SAM" id="MobiDB-lite"/>
    </source>
</evidence>
<dbReference type="HOGENOM" id="CLU_030994_1_0_1"/>
<dbReference type="SMART" id="SM00066">
    <property type="entry name" value="GAL4"/>
    <property type="match status" value="1"/>
</dbReference>
<dbReference type="eggNOG" id="ENOG502S404">
    <property type="taxonomic scope" value="Eukaryota"/>
</dbReference>
<dbReference type="Proteomes" id="UP000011761">
    <property type="component" value="Unassembled WGS sequence"/>
</dbReference>
<accession>M2N6X4</accession>
<feature type="region of interest" description="Disordered" evidence="2">
    <location>
        <begin position="408"/>
        <end position="431"/>
    </location>
</feature>
<dbReference type="RefSeq" id="XP_007678354.1">
    <property type="nucleotide sequence ID" value="XM_007680164.1"/>
</dbReference>
<dbReference type="KEGG" id="bcom:BAUCODRAFT_149659"/>
<feature type="compositionally biased region" description="Polar residues" evidence="2">
    <location>
        <begin position="237"/>
        <end position="246"/>
    </location>
</feature>
<sequence length="431" mass="46272">MTGATFGTSSDADSVSTGTPNVDRTATDSAVQPPLPSPPSPATGKKRRPSKYKPPRQLSRSASTPQLREAAMSDLELDKKRNKLGYQRISIACAHCRRRKIRCLLAEGDPQRRCQNCIRLKKDCHFYPVEQQAAMENGTELGGPIIPGSDPPSVVSVSPQHGGMDRGFDSAADFRFSTLPSNAPLTFQGMPFETGSALSGHGSLIDAPERAGRADALPGGFSQPEYSYRMAHDPRSWPTSRPSDASSIHAGPETQLHVSQASPFAQAGMTGDFAPYPTNNTANSGSIHPAQGFSYPHSRSEAAWQHSQPLRSSSYNQLDTMQSPHAAYPNSFQQMQDPHNAAMRYPPTSLALSTLPMAAHTNGPHSAPVGGPIRSLGQPQAFSFPQPTGHPDGAPLFQSQSYPTGWYTDHTAFGPLAEEPENYGSGQQRPG</sequence>
<feature type="domain" description="Zn(2)-C6 fungal-type" evidence="3">
    <location>
        <begin position="92"/>
        <end position="126"/>
    </location>
</feature>
<feature type="compositionally biased region" description="Polar residues" evidence="2">
    <location>
        <begin position="1"/>
        <end position="30"/>
    </location>
</feature>
<protein>
    <recommendedName>
        <fullName evidence="3">Zn(2)-C6 fungal-type domain-containing protein</fullName>
    </recommendedName>
</protein>
<feature type="region of interest" description="Disordered" evidence="2">
    <location>
        <begin position="224"/>
        <end position="249"/>
    </location>
</feature>
<dbReference type="GO" id="GO:0008270">
    <property type="term" value="F:zinc ion binding"/>
    <property type="evidence" value="ECO:0007669"/>
    <property type="project" value="InterPro"/>
</dbReference>
<dbReference type="Pfam" id="PF00172">
    <property type="entry name" value="Zn_clus"/>
    <property type="match status" value="1"/>
</dbReference>
<dbReference type="SUPFAM" id="SSF57701">
    <property type="entry name" value="Zn2/Cys6 DNA-binding domain"/>
    <property type="match status" value="1"/>
</dbReference>
<feature type="region of interest" description="Disordered" evidence="2">
    <location>
        <begin position="1"/>
        <end position="67"/>
    </location>
</feature>
<dbReference type="STRING" id="717646.M2N6X4"/>
<dbReference type="PROSITE" id="PS50048">
    <property type="entry name" value="ZN2_CY6_FUNGAL_2"/>
    <property type="match status" value="1"/>
</dbReference>
<dbReference type="GeneID" id="19108982"/>
<dbReference type="CDD" id="cd00067">
    <property type="entry name" value="GAL4"/>
    <property type="match status" value="1"/>
</dbReference>
<proteinExistence type="predicted"/>
<evidence type="ECO:0000313" key="4">
    <source>
        <dbReference type="EMBL" id="EMC94520.1"/>
    </source>
</evidence>
<feature type="compositionally biased region" description="Basic residues" evidence="2">
    <location>
        <begin position="44"/>
        <end position="54"/>
    </location>
</feature>
<keyword evidence="5" id="KW-1185">Reference proteome</keyword>
<dbReference type="PROSITE" id="PS00463">
    <property type="entry name" value="ZN2_CY6_FUNGAL_1"/>
    <property type="match status" value="1"/>
</dbReference>
<dbReference type="OrthoDB" id="4150019at2759"/>
<keyword evidence="1" id="KW-0539">Nucleus</keyword>
<dbReference type="InterPro" id="IPR036864">
    <property type="entry name" value="Zn2-C6_fun-type_DNA-bd_sf"/>
</dbReference>
<dbReference type="AlphaFoldDB" id="M2N6X4"/>
<name>M2N6X4_BAUPA</name>
<gene>
    <name evidence="4" type="ORF">BAUCODRAFT_149659</name>
</gene>
<evidence type="ECO:0000259" key="3">
    <source>
        <dbReference type="PROSITE" id="PS50048"/>
    </source>
</evidence>
<dbReference type="EMBL" id="KB445558">
    <property type="protein sequence ID" value="EMC94520.1"/>
    <property type="molecule type" value="Genomic_DNA"/>
</dbReference>
<evidence type="ECO:0000256" key="1">
    <source>
        <dbReference type="ARBA" id="ARBA00023242"/>
    </source>
</evidence>
<evidence type="ECO:0000313" key="5">
    <source>
        <dbReference type="Proteomes" id="UP000011761"/>
    </source>
</evidence>
<dbReference type="GO" id="GO:0000981">
    <property type="term" value="F:DNA-binding transcription factor activity, RNA polymerase II-specific"/>
    <property type="evidence" value="ECO:0007669"/>
    <property type="project" value="InterPro"/>
</dbReference>
<organism evidence="4 5">
    <name type="scientific">Baudoinia panamericana (strain UAMH 10762)</name>
    <name type="common">Angels' share fungus</name>
    <name type="synonym">Baudoinia compniacensis (strain UAMH 10762)</name>
    <dbReference type="NCBI Taxonomy" id="717646"/>
    <lineage>
        <taxon>Eukaryota</taxon>
        <taxon>Fungi</taxon>
        <taxon>Dikarya</taxon>
        <taxon>Ascomycota</taxon>
        <taxon>Pezizomycotina</taxon>
        <taxon>Dothideomycetes</taxon>
        <taxon>Dothideomycetidae</taxon>
        <taxon>Mycosphaerellales</taxon>
        <taxon>Teratosphaeriaceae</taxon>
        <taxon>Baudoinia</taxon>
    </lineage>
</organism>
<dbReference type="Gene3D" id="4.10.240.10">
    <property type="entry name" value="Zn(2)-C6 fungal-type DNA-binding domain"/>
    <property type="match status" value="1"/>
</dbReference>